<dbReference type="AlphaFoldDB" id="A0A9P9FV51"/>
<sequence length="72" mass="8724">DISIYYIKVKLIKLYNLSYLVFKLPNIIYIKAYNYKKDLFRVIFNNYKLFNLGSLLLLAFNKEIFKDLANIY</sequence>
<evidence type="ECO:0000313" key="2">
    <source>
        <dbReference type="Proteomes" id="UP000720189"/>
    </source>
</evidence>
<dbReference type="GeneID" id="70219075"/>
<accession>A0A9P9FV51</accession>
<keyword evidence="2" id="KW-1185">Reference proteome</keyword>
<evidence type="ECO:0000313" key="1">
    <source>
        <dbReference type="EMBL" id="KAH7207773.1"/>
    </source>
</evidence>
<dbReference type="Proteomes" id="UP000720189">
    <property type="component" value="Unassembled WGS sequence"/>
</dbReference>
<proteinExistence type="predicted"/>
<protein>
    <submittedName>
        <fullName evidence="1">Uncharacterized protein</fullName>
    </submittedName>
</protein>
<name>A0A9P9FV51_FUSRE</name>
<feature type="non-terminal residue" evidence="1">
    <location>
        <position position="1"/>
    </location>
</feature>
<comment type="caution">
    <text evidence="1">The sequence shown here is derived from an EMBL/GenBank/DDBJ whole genome shotgun (WGS) entry which is preliminary data.</text>
</comment>
<organism evidence="1 2">
    <name type="scientific">Fusarium redolens</name>
    <dbReference type="NCBI Taxonomy" id="48865"/>
    <lineage>
        <taxon>Eukaryota</taxon>
        <taxon>Fungi</taxon>
        <taxon>Dikarya</taxon>
        <taxon>Ascomycota</taxon>
        <taxon>Pezizomycotina</taxon>
        <taxon>Sordariomycetes</taxon>
        <taxon>Hypocreomycetidae</taxon>
        <taxon>Hypocreales</taxon>
        <taxon>Nectriaceae</taxon>
        <taxon>Fusarium</taxon>
        <taxon>Fusarium redolens species complex</taxon>
    </lineage>
</organism>
<gene>
    <name evidence="1" type="ORF">BKA55DRAFT_530074</name>
</gene>
<dbReference type="EMBL" id="JAGMUX010000035">
    <property type="protein sequence ID" value="KAH7207773.1"/>
    <property type="molecule type" value="Genomic_DNA"/>
</dbReference>
<reference evidence="1" key="1">
    <citation type="journal article" date="2021" name="Nat. Commun.">
        <title>Genetic determinants of endophytism in the Arabidopsis root mycobiome.</title>
        <authorList>
            <person name="Mesny F."/>
            <person name="Miyauchi S."/>
            <person name="Thiergart T."/>
            <person name="Pickel B."/>
            <person name="Atanasova L."/>
            <person name="Karlsson M."/>
            <person name="Huettel B."/>
            <person name="Barry K.W."/>
            <person name="Haridas S."/>
            <person name="Chen C."/>
            <person name="Bauer D."/>
            <person name="Andreopoulos W."/>
            <person name="Pangilinan J."/>
            <person name="LaButti K."/>
            <person name="Riley R."/>
            <person name="Lipzen A."/>
            <person name="Clum A."/>
            <person name="Drula E."/>
            <person name="Henrissat B."/>
            <person name="Kohler A."/>
            <person name="Grigoriev I.V."/>
            <person name="Martin F.M."/>
            <person name="Hacquard S."/>
        </authorList>
    </citation>
    <scope>NUCLEOTIDE SEQUENCE</scope>
    <source>
        <strain evidence="1">MPI-CAGE-AT-0023</strain>
    </source>
</reference>
<dbReference type="RefSeq" id="XP_046041148.1">
    <property type="nucleotide sequence ID" value="XM_046189121.1"/>
</dbReference>